<organism evidence="1">
    <name type="scientific">Mycobacterium xenopi 4042</name>
    <dbReference type="NCBI Taxonomy" id="1299334"/>
    <lineage>
        <taxon>Bacteria</taxon>
        <taxon>Bacillati</taxon>
        <taxon>Actinomycetota</taxon>
        <taxon>Actinomycetes</taxon>
        <taxon>Mycobacteriales</taxon>
        <taxon>Mycobacteriaceae</taxon>
        <taxon>Mycobacterium</taxon>
    </lineage>
</organism>
<protein>
    <submittedName>
        <fullName evidence="1">Erp domain protein</fullName>
    </submittedName>
</protein>
<gene>
    <name evidence="1" type="ORF">I553_10490</name>
</gene>
<accession>X8DKV6</accession>
<reference evidence="1" key="1">
    <citation type="submission" date="2014-01" db="EMBL/GenBank/DDBJ databases">
        <authorList>
            <person name="Brown-Elliot B."/>
            <person name="Wallace R."/>
            <person name="Lenaerts A."/>
            <person name="Ordway D."/>
            <person name="DeGroote M.A."/>
            <person name="Parker T."/>
            <person name="Sizemore C."/>
            <person name="Tallon L.J."/>
            <person name="Sadzewicz L.K."/>
            <person name="Sengamalay N."/>
            <person name="Fraser C.M."/>
            <person name="Hine E."/>
            <person name="Shefchek K.A."/>
            <person name="Das S.P."/>
            <person name="Tettelin H."/>
        </authorList>
    </citation>
    <scope>NUCLEOTIDE SEQUENCE [LARGE SCALE GENOMIC DNA]</scope>
    <source>
        <strain evidence="1">4042</strain>
    </source>
</reference>
<evidence type="ECO:0000313" key="1">
    <source>
        <dbReference type="EMBL" id="EUA68318.1"/>
    </source>
</evidence>
<dbReference type="PATRIC" id="fig|1299334.3.peg.1837"/>
<dbReference type="EMBL" id="JAOB01000016">
    <property type="protein sequence ID" value="EUA68318.1"/>
    <property type="molecule type" value="Genomic_DNA"/>
</dbReference>
<proteinExistence type="predicted"/>
<dbReference type="AlphaFoldDB" id="X8DKV6"/>
<comment type="caution">
    <text evidence="1">The sequence shown here is derived from an EMBL/GenBank/DDBJ whole genome shotgun (WGS) entry which is preliminary data.</text>
</comment>
<sequence>MMNTANQLGASQAIDLIKGMVLPSIMQAVHGAAAPAAAAPAPAPTT</sequence>
<name>X8DKV6_MYCXE</name>